<organism evidence="1 2">
    <name type="scientific">Sorangium cellulosum</name>
    <name type="common">Polyangium cellulosum</name>
    <dbReference type="NCBI Taxonomy" id="56"/>
    <lineage>
        <taxon>Bacteria</taxon>
        <taxon>Pseudomonadati</taxon>
        <taxon>Myxococcota</taxon>
        <taxon>Polyangia</taxon>
        <taxon>Polyangiales</taxon>
        <taxon>Polyangiaceae</taxon>
        <taxon>Sorangium</taxon>
    </lineage>
</organism>
<accession>A0A2L0F050</accession>
<sequence length="82" mass="9194">MTRSRVPPATSTSPVASSFARSPVIERAYTWFLGRFGDNRRAKELLAYVERARLGAAEGPGLTDAAPPRRFSRVSWNAQRDW</sequence>
<dbReference type="AlphaFoldDB" id="A0A2L0F050"/>
<dbReference type="Proteomes" id="UP000238348">
    <property type="component" value="Chromosome"/>
</dbReference>
<proteinExistence type="predicted"/>
<gene>
    <name evidence="1" type="ORF">SOCE26_063830</name>
</gene>
<evidence type="ECO:0000313" key="2">
    <source>
        <dbReference type="Proteomes" id="UP000238348"/>
    </source>
</evidence>
<dbReference type="EMBL" id="CP012673">
    <property type="protein sequence ID" value="AUX44913.1"/>
    <property type="molecule type" value="Genomic_DNA"/>
</dbReference>
<protein>
    <submittedName>
        <fullName evidence="1">Uncharacterized protein</fullName>
    </submittedName>
</protein>
<reference evidence="1 2" key="1">
    <citation type="submission" date="2015-09" db="EMBL/GenBank/DDBJ databases">
        <title>Sorangium comparison.</title>
        <authorList>
            <person name="Zaburannyi N."/>
            <person name="Bunk B."/>
            <person name="Overmann J."/>
            <person name="Mueller R."/>
        </authorList>
    </citation>
    <scope>NUCLEOTIDE SEQUENCE [LARGE SCALE GENOMIC DNA]</scope>
    <source>
        <strain evidence="1 2">So ce26</strain>
    </source>
</reference>
<name>A0A2L0F050_SORCE</name>
<evidence type="ECO:0000313" key="1">
    <source>
        <dbReference type="EMBL" id="AUX44913.1"/>
    </source>
</evidence>